<evidence type="ECO:0000256" key="5">
    <source>
        <dbReference type="PROSITE-ProRule" id="PRU00221"/>
    </source>
</evidence>
<dbReference type="InterPro" id="IPR051179">
    <property type="entry name" value="WD_repeat_multifunction"/>
</dbReference>
<keyword evidence="3" id="KW-0647">Proteasome</keyword>
<reference evidence="6 7" key="1">
    <citation type="submission" date="2015-12" db="EMBL/GenBank/DDBJ databases">
        <title>The genome of Folsomia candida.</title>
        <authorList>
            <person name="Faddeeva A."/>
            <person name="Derks M.F."/>
            <person name="Anvar Y."/>
            <person name="Smit S."/>
            <person name="Van Straalen N."/>
            <person name="Roelofs D."/>
        </authorList>
    </citation>
    <scope>NUCLEOTIDE SEQUENCE [LARGE SCALE GENOMIC DNA]</scope>
    <source>
        <strain evidence="6 7">VU population</strain>
        <tissue evidence="6">Whole body</tissue>
    </source>
</reference>
<evidence type="ECO:0000256" key="3">
    <source>
        <dbReference type="ARBA" id="ARBA00022942"/>
    </source>
</evidence>
<dbReference type="STRING" id="158441.A0A226E222"/>
<accession>A0A226E222</accession>
<sequence>MENVITLSHFGIQCDWEDALGASTEGKCWVSVRTHGQDKSVQSELRRTASNSDTIGSFPFVVVKEKSSSRFLTLQNVPDGQECVFVATSSALGKVHKAGVIAMDVSEGGLGVSICKNNELKIWETDTGNVRRVLQGHLIDAYTCRFFPSGVVILSGGADCCIKIWSAETGDCPVTFKGHTGPIAEVCIVDRGRNIISVSKDGSARLWDCGEAKCLATIFSCKSAINSCILMAPTNYELGNPIQTMSDREVGTKGKLLVVGREDGKVSGVSVAARKELFTCILPSAVNRVVQVGYNSFAGGCQGGEILVFQLNSLSQPIKILSPTSSPILDLLIHPHKTDSNISSFWASKGDGTCVLINPSIQPCSKVIQLTGPDCDPVYQLRNDLDFIYSACRDGLIRKYSLKVINSLAGLP</sequence>
<evidence type="ECO:0000256" key="2">
    <source>
        <dbReference type="ARBA" id="ARBA00022737"/>
    </source>
</evidence>
<feature type="repeat" description="WD" evidence="5">
    <location>
        <begin position="176"/>
        <end position="217"/>
    </location>
</feature>
<comment type="caution">
    <text evidence="6">The sequence shown here is derived from an EMBL/GenBank/DDBJ whole genome shotgun (WGS) entry which is preliminary data.</text>
</comment>
<proteinExistence type="inferred from homology"/>
<name>A0A226E222_FOLCA</name>
<evidence type="ECO:0000256" key="1">
    <source>
        <dbReference type="ARBA" id="ARBA00022574"/>
    </source>
</evidence>
<dbReference type="InterPro" id="IPR001680">
    <property type="entry name" value="WD40_rpt"/>
</dbReference>
<dbReference type="Gene3D" id="2.130.10.10">
    <property type="entry name" value="YVTN repeat-like/Quinoprotein amine dehydrogenase"/>
    <property type="match status" value="2"/>
</dbReference>
<organism evidence="6 7">
    <name type="scientific">Folsomia candida</name>
    <name type="common">Springtail</name>
    <dbReference type="NCBI Taxonomy" id="158441"/>
    <lineage>
        <taxon>Eukaryota</taxon>
        <taxon>Metazoa</taxon>
        <taxon>Ecdysozoa</taxon>
        <taxon>Arthropoda</taxon>
        <taxon>Hexapoda</taxon>
        <taxon>Collembola</taxon>
        <taxon>Entomobryomorpha</taxon>
        <taxon>Isotomoidea</taxon>
        <taxon>Isotomidae</taxon>
        <taxon>Proisotominae</taxon>
        <taxon>Folsomia</taxon>
    </lineage>
</organism>
<dbReference type="SMART" id="SM00320">
    <property type="entry name" value="WD40"/>
    <property type="match status" value="5"/>
</dbReference>
<keyword evidence="1 5" id="KW-0853">WD repeat</keyword>
<dbReference type="GO" id="GO:0000502">
    <property type="term" value="C:proteasome complex"/>
    <property type="evidence" value="ECO:0007669"/>
    <property type="project" value="UniProtKB-KW"/>
</dbReference>
<evidence type="ECO:0000313" key="6">
    <source>
        <dbReference type="EMBL" id="OXA50526.1"/>
    </source>
</evidence>
<dbReference type="EMBL" id="LNIX01000009">
    <property type="protein sequence ID" value="OXA50526.1"/>
    <property type="molecule type" value="Genomic_DNA"/>
</dbReference>
<dbReference type="AlphaFoldDB" id="A0A226E222"/>
<evidence type="ECO:0000313" key="7">
    <source>
        <dbReference type="Proteomes" id="UP000198287"/>
    </source>
</evidence>
<keyword evidence="7" id="KW-1185">Reference proteome</keyword>
<dbReference type="OMA" id="RENDPMN"/>
<dbReference type="PANTHER" id="PTHR19857:SF19">
    <property type="entry name" value="26S PROTEASOME REGULATORY SUBUNIT RPN14"/>
    <property type="match status" value="1"/>
</dbReference>
<dbReference type="PANTHER" id="PTHR19857">
    <property type="entry name" value="MITOCHONDRIAL DIVISION PROTEIN 1-RELATED"/>
    <property type="match status" value="1"/>
</dbReference>
<keyword evidence="2" id="KW-0677">Repeat</keyword>
<comment type="similarity">
    <text evidence="4">Belongs to the WD repeat PAAF1/RPN14 family.</text>
</comment>
<dbReference type="Proteomes" id="UP000198287">
    <property type="component" value="Unassembled WGS sequence"/>
</dbReference>
<dbReference type="OrthoDB" id="27537at2759"/>
<feature type="repeat" description="WD" evidence="5">
    <location>
        <begin position="134"/>
        <end position="175"/>
    </location>
</feature>
<dbReference type="Pfam" id="PF00400">
    <property type="entry name" value="WD40"/>
    <property type="match status" value="2"/>
</dbReference>
<dbReference type="InterPro" id="IPR015943">
    <property type="entry name" value="WD40/YVTN_repeat-like_dom_sf"/>
</dbReference>
<dbReference type="PROSITE" id="PS50082">
    <property type="entry name" value="WD_REPEATS_2"/>
    <property type="match status" value="2"/>
</dbReference>
<gene>
    <name evidence="6" type="ORF">Fcan01_14725</name>
</gene>
<protein>
    <submittedName>
        <fullName evidence="6">Proteasomal ATPase-associated factor 1</fullName>
    </submittedName>
</protein>
<dbReference type="InterPro" id="IPR036322">
    <property type="entry name" value="WD40_repeat_dom_sf"/>
</dbReference>
<dbReference type="PROSITE" id="PS50294">
    <property type="entry name" value="WD_REPEATS_REGION"/>
    <property type="match status" value="2"/>
</dbReference>
<evidence type="ECO:0000256" key="4">
    <source>
        <dbReference type="ARBA" id="ARBA00038321"/>
    </source>
</evidence>
<dbReference type="SUPFAM" id="SSF50978">
    <property type="entry name" value="WD40 repeat-like"/>
    <property type="match status" value="1"/>
</dbReference>